<proteinExistence type="predicted"/>
<sequence length="318" mass="36912">MAPFGAKHVLRCCIRFITHVLISELESILQNQKKKRDRIWDRDCILRRNTLGASETLLRELAVEDPDMYDSKRRYLDKASSPFQTETRNFITLDYLAIVDSLSLLQYFYRMTKCSISRRSEPLIQLTYWTQPCTSVHVLVVAAVTEELSPCFLVSQDELLWTGFQRRWNFPQCLVAMDCKHIVIRNPPHCSSDFYNYKSTFSLFLLASNYFFSYIDVEAKGRVNKANIFRNSNLFAALDEDKLRILSSLMMRFRLGLSRARHIAENTSGILVSRFGIFERPLNVGVDTADRKMLVRMITIGRRNESAFENDSSCGLYT</sequence>
<evidence type="ECO:0000313" key="2">
    <source>
        <dbReference type="Proteomes" id="UP001159363"/>
    </source>
</evidence>
<keyword evidence="2" id="KW-1185">Reference proteome</keyword>
<name>A0ABQ9I8X8_9NEOP</name>
<reference evidence="1 2" key="1">
    <citation type="submission" date="2023-02" db="EMBL/GenBank/DDBJ databases">
        <title>LHISI_Scaffold_Assembly.</title>
        <authorList>
            <person name="Stuart O.P."/>
            <person name="Cleave R."/>
            <person name="Magrath M.J.L."/>
            <person name="Mikheyev A.S."/>
        </authorList>
    </citation>
    <scope>NUCLEOTIDE SEQUENCE [LARGE SCALE GENOMIC DNA]</scope>
    <source>
        <strain evidence="1">Daus_M_001</strain>
        <tissue evidence="1">Leg muscle</tissue>
    </source>
</reference>
<organism evidence="1 2">
    <name type="scientific">Dryococelus australis</name>
    <dbReference type="NCBI Taxonomy" id="614101"/>
    <lineage>
        <taxon>Eukaryota</taxon>
        <taxon>Metazoa</taxon>
        <taxon>Ecdysozoa</taxon>
        <taxon>Arthropoda</taxon>
        <taxon>Hexapoda</taxon>
        <taxon>Insecta</taxon>
        <taxon>Pterygota</taxon>
        <taxon>Neoptera</taxon>
        <taxon>Polyneoptera</taxon>
        <taxon>Phasmatodea</taxon>
        <taxon>Verophasmatodea</taxon>
        <taxon>Anareolatae</taxon>
        <taxon>Phasmatidae</taxon>
        <taxon>Eurycanthinae</taxon>
        <taxon>Dryococelus</taxon>
    </lineage>
</organism>
<dbReference type="Proteomes" id="UP001159363">
    <property type="component" value="Chromosome 2"/>
</dbReference>
<gene>
    <name evidence="1" type="ORF">PR048_005713</name>
</gene>
<comment type="caution">
    <text evidence="1">The sequence shown here is derived from an EMBL/GenBank/DDBJ whole genome shotgun (WGS) entry which is preliminary data.</text>
</comment>
<protein>
    <recommendedName>
        <fullName evidence="3">DDE Tnp4 domain-containing protein</fullName>
    </recommendedName>
</protein>
<accession>A0ABQ9I8X8</accession>
<dbReference type="EMBL" id="JARBHB010000002">
    <property type="protein sequence ID" value="KAJ8893130.1"/>
    <property type="molecule type" value="Genomic_DNA"/>
</dbReference>
<evidence type="ECO:0000313" key="1">
    <source>
        <dbReference type="EMBL" id="KAJ8893130.1"/>
    </source>
</evidence>
<evidence type="ECO:0008006" key="3">
    <source>
        <dbReference type="Google" id="ProtNLM"/>
    </source>
</evidence>